<dbReference type="STRING" id="452.Lspi_2311"/>
<dbReference type="InterPro" id="IPR016024">
    <property type="entry name" value="ARM-type_fold"/>
</dbReference>
<sequence>MIAGHKEMAVGLDSIDEYLIKQKLSPYLSLRTLFEFKNASFPHYIFCIEAVFERKGPEACTYQKMLAETWLSQDRVFIFLSEKAQRLKNASLNQLKIEWYHRLSGSLQDPSGTFPHKLAVIHLLSVLLGLKINNLVDKITGFLMTTWHYEDRSLIGEAFRNSARHLSQASWDNLIDKLTSRLTGKNNKASDAALNLIDSVVLRLPQEQLEKIVDVLMGQLIVTGELLGKEYYEYDATIVQIINKALPRLSQKQFDKLIDELTGRIKDGRGHAQYDVVETIENIAPYPSQRRSDKLTGWTNKKRKYLHHAAAGLIKKVTPSFSRKQSDKVPNDPEDQVNDKDRAAVRSVALQIIKRLAPYLSQEQSDKMFDKLTSRLMPNDDVKDIVPVIKIVAPRLSQDRLDRLVSRLPEWFGYKYVCHDVVRIIENIAPHLSQEQSSKAVNEFAGWLESHDIAEDAARAIVALAPCATQELLDRLVIGWTKDVTTYTHFEFIRLIEGMAPFLSNQLVNELTSRVIPIYIETETSYESWQFLRHICHRNNLII</sequence>
<gene>
    <name evidence="1" type="ORF">Lspi_2311</name>
</gene>
<evidence type="ECO:0000313" key="1">
    <source>
        <dbReference type="EMBL" id="KTD61681.1"/>
    </source>
</evidence>
<keyword evidence="2" id="KW-1185">Reference proteome</keyword>
<organism evidence="1 2">
    <name type="scientific">Legionella spiritensis</name>
    <dbReference type="NCBI Taxonomy" id="452"/>
    <lineage>
        <taxon>Bacteria</taxon>
        <taxon>Pseudomonadati</taxon>
        <taxon>Pseudomonadota</taxon>
        <taxon>Gammaproteobacteria</taxon>
        <taxon>Legionellales</taxon>
        <taxon>Legionellaceae</taxon>
        <taxon>Legionella</taxon>
    </lineage>
</organism>
<dbReference type="RefSeq" id="WP_058484216.1">
    <property type="nucleotide sequence ID" value="NZ_CAAAII010000001.1"/>
</dbReference>
<dbReference type="PATRIC" id="fig|452.5.peg.2550"/>
<accession>A0A0W0YXR8</accession>
<dbReference type="InterPro" id="IPR011989">
    <property type="entry name" value="ARM-like"/>
</dbReference>
<dbReference type="EMBL" id="LNYX01000031">
    <property type="protein sequence ID" value="KTD61681.1"/>
    <property type="molecule type" value="Genomic_DNA"/>
</dbReference>
<proteinExistence type="predicted"/>
<reference evidence="1 2" key="1">
    <citation type="submission" date="2015-11" db="EMBL/GenBank/DDBJ databases">
        <title>Genomic analysis of 38 Legionella species identifies large and diverse effector repertoires.</title>
        <authorList>
            <person name="Burstein D."/>
            <person name="Amaro F."/>
            <person name="Zusman T."/>
            <person name="Lifshitz Z."/>
            <person name="Cohen O."/>
            <person name="Gilbert J.A."/>
            <person name="Pupko T."/>
            <person name="Shuman H.A."/>
            <person name="Segal G."/>
        </authorList>
    </citation>
    <scope>NUCLEOTIDE SEQUENCE [LARGE SCALE GENOMIC DNA]</scope>
    <source>
        <strain evidence="1 2">Mt.St.Helens-9</strain>
    </source>
</reference>
<dbReference type="Gene3D" id="1.25.10.10">
    <property type="entry name" value="Leucine-rich Repeat Variant"/>
    <property type="match status" value="1"/>
</dbReference>
<dbReference type="Proteomes" id="UP000054877">
    <property type="component" value="Unassembled WGS sequence"/>
</dbReference>
<comment type="caution">
    <text evidence="1">The sequence shown here is derived from an EMBL/GenBank/DDBJ whole genome shotgun (WGS) entry which is preliminary data.</text>
</comment>
<dbReference type="AlphaFoldDB" id="A0A0W0YXR8"/>
<protein>
    <submittedName>
        <fullName evidence="1">Uncharacterized protein</fullName>
    </submittedName>
</protein>
<name>A0A0W0YXR8_LEGSP</name>
<evidence type="ECO:0000313" key="2">
    <source>
        <dbReference type="Proteomes" id="UP000054877"/>
    </source>
</evidence>
<dbReference type="SUPFAM" id="SSF48371">
    <property type="entry name" value="ARM repeat"/>
    <property type="match status" value="1"/>
</dbReference>